<keyword evidence="1" id="KW-0732">Signal</keyword>
<dbReference type="InterPro" id="IPR011519">
    <property type="entry name" value="UnbV_ASPIC"/>
</dbReference>
<dbReference type="STRING" id="1123069.ruthe_00869"/>
<dbReference type="PATRIC" id="fig|1123069.3.peg.838"/>
<keyword evidence="4" id="KW-1185">Reference proteome</keyword>
<dbReference type="HOGENOM" id="CLU_017657_0_0_5"/>
<reference evidence="3 4" key="1">
    <citation type="journal article" date="2013" name="Stand. Genomic Sci.">
        <title>Genome sequence of the reddish-pigmented Rubellimicrobium thermophilum type strain (DSM 16684(T)), a member of the Roseobacter clade.</title>
        <authorList>
            <person name="Fiebig A."/>
            <person name="Riedel T."/>
            <person name="Gronow S."/>
            <person name="Petersen J."/>
            <person name="Klenk H.P."/>
            <person name="Goker M."/>
        </authorList>
    </citation>
    <scope>NUCLEOTIDE SEQUENCE [LARGE SCALE GENOMIC DNA]</scope>
    <source>
        <strain evidence="3 4">DSM 16684</strain>
    </source>
</reference>
<evidence type="ECO:0000259" key="2">
    <source>
        <dbReference type="Pfam" id="PF07593"/>
    </source>
</evidence>
<feature type="signal peptide" evidence="1">
    <location>
        <begin position="1"/>
        <end position="18"/>
    </location>
</feature>
<dbReference type="PANTHER" id="PTHR16026">
    <property type="entry name" value="CARTILAGE ACIDIC PROTEIN 1"/>
    <property type="match status" value="1"/>
</dbReference>
<comment type="caution">
    <text evidence="3">The sequence shown here is derived from an EMBL/GenBank/DDBJ whole genome shotgun (WGS) entry which is preliminary data.</text>
</comment>
<evidence type="ECO:0000256" key="1">
    <source>
        <dbReference type="SAM" id="SignalP"/>
    </source>
</evidence>
<dbReference type="PANTHER" id="PTHR16026:SF0">
    <property type="entry name" value="CARTILAGE ACIDIC PROTEIN 1"/>
    <property type="match status" value="1"/>
</dbReference>
<sequence length="528" mass="57802">MRALPLVLLSALPAQAQAQEPVLPRFLDESADAGIHSVYEGDWDYMVGGGVAAFDCSGDGFPDLAFAGGAGPASLWRNLSESGGALHFEKVVSGIEMEAVTGLYPLDVDSDGMQDLMLLRQGEAVLMRGLPDCRFERANESWKFDGGHAWHTAFSATWEAGESWPTLALGTYIDPSETFFPWGSCTDNRLYRPDGHAFAPPRALKPGHCALSILFTDWARQGWQDLRISNDREYYKGGQEQLWRMAPGETPRLYTEEEGWRHLRIWGMGIAGRDITGDGLPEYALTSMADNKLQTLVEPPVPGQAPRPDYTDIAFARGAIAQRPYTGGDIRPSTAWHAEWADVNNDGRPDLFIAKGNVAEMPDFALQDPNNLLLLCEDGTFLEAGLEAGIATFGISRGGTLADLNLDGLPDLVVTNRWENVEIYRNATDGAGHWLQIRLEQPGPNRDGVGAWIEIRTAAGTQAFEVTVGGGHAGGRMGWWHFGLGEAEEAELRVLWPHGEASPWESLPADSFHILRPGAPAERWTPPR</sequence>
<organism evidence="3 4">
    <name type="scientific">Rubellimicrobium thermophilum DSM 16684</name>
    <dbReference type="NCBI Taxonomy" id="1123069"/>
    <lineage>
        <taxon>Bacteria</taxon>
        <taxon>Pseudomonadati</taxon>
        <taxon>Pseudomonadota</taxon>
        <taxon>Alphaproteobacteria</taxon>
        <taxon>Rhodobacterales</taxon>
        <taxon>Roseobacteraceae</taxon>
        <taxon>Rubellimicrobium</taxon>
    </lineage>
</organism>
<dbReference type="EMBL" id="AOLV01000010">
    <property type="protein sequence ID" value="EPX86062.1"/>
    <property type="molecule type" value="Genomic_DNA"/>
</dbReference>
<dbReference type="OrthoDB" id="1488578at2"/>
<evidence type="ECO:0000313" key="3">
    <source>
        <dbReference type="EMBL" id="EPX86062.1"/>
    </source>
</evidence>
<accession>S9R2E3</accession>
<name>S9R2E3_9RHOB</name>
<proteinExistence type="predicted"/>
<dbReference type="AlphaFoldDB" id="S9R2E3"/>
<dbReference type="RefSeq" id="WP_021096970.1">
    <property type="nucleotide sequence ID" value="NZ_KE557320.1"/>
</dbReference>
<feature type="domain" description="ASPIC/UnbV" evidence="2">
    <location>
        <begin position="448"/>
        <end position="511"/>
    </location>
</feature>
<gene>
    <name evidence="3" type="ORF">ruthe_00869</name>
</gene>
<feature type="chain" id="PRO_5004555570" evidence="1">
    <location>
        <begin position="19"/>
        <end position="528"/>
    </location>
</feature>
<dbReference type="SUPFAM" id="SSF69318">
    <property type="entry name" value="Integrin alpha N-terminal domain"/>
    <property type="match status" value="1"/>
</dbReference>
<dbReference type="Proteomes" id="UP000015346">
    <property type="component" value="Unassembled WGS sequence"/>
</dbReference>
<dbReference type="InterPro" id="IPR027039">
    <property type="entry name" value="Crtac1"/>
</dbReference>
<evidence type="ECO:0000313" key="4">
    <source>
        <dbReference type="Proteomes" id="UP000015346"/>
    </source>
</evidence>
<dbReference type="Pfam" id="PF07593">
    <property type="entry name" value="UnbV_ASPIC"/>
    <property type="match status" value="1"/>
</dbReference>
<dbReference type="Gene3D" id="2.130.10.130">
    <property type="entry name" value="Integrin alpha, N-terminal"/>
    <property type="match status" value="1"/>
</dbReference>
<protein>
    <submittedName>
        <fullName evidence="3">ASPIC and UnbV/Family description</fullName>
    </submittedName>
</protein>
<dbReference type="InterPro" id="IPR028994">
    <property type="entry name" value="Integrin_alpha_N"/>
</dbReference>